<dbReference type="Proteomes" id="UP001163324">
    <property type="component" value="Chromosome 1"/>
</dbReference>
<protein>
    <submittedName>
        <fullName evidence="1">Uncharacterized protein</fullName>
    </submittedName>
</protein>
<organism evidence="1 2">
    <name type="scientific">Trichothecium roseum</name>
    <dbReference type="NCBI Taxonomy" id="47278"/>
    <lineage>
        <taxon>Eukaryota</taxon>
        <taxon>Fungi</taxon>
        <taxon>Dikarya</taxon>
        <taxon>Ascomycota</taxon>
        <taxon>Pezizomycotina</taxon>
        <taxon>Sordariomycetes</taxon>
        <taxon>Hypocreomycetidae</taxon>
        <taxon>Hypocreales</taxon>
        <taxon>Hypocreales incertae sedis</taxon>
        <taxon>Trichothecium</taxon>
    </lineage>
</organism>
<dbReference type="EMBL" id="CM047940">
    <property type="protein sequence ID" value="KAI9904346.1"/>
    <property type="molecule type" value="Genomic_DNA"/>
</dbReference>
<accession>A0ACC0VD03</accession>
<name>A0ACC0VD03_9HYPO</name>
<evidence type="ECO:0000313" key="2">
    <source>
        <dbReference type="Proteomes" id="UP001163324"/>
    </source>
</evidence>
<gene>
    <name evidence="1" type="ORF">N3K66_000875</name>
</gene>
<comment type="caution">
    <text evidence="1">The sequence shown here is derived from an EMBL/GenBank/DDBJ whole genome shotgun (WGS) entry which is preliminary data.</text>
</comment>
<evidence type="ECO:0000313" key="1">
    <source>
        <dbReference type="EMBL" id="KAI9904346.1"/>
    </source>
</evidence>
<sequence>MEPDLVVGIDIGMSCTGVAYLNRSTGETEIKAFMDWGDGDDDTESKVPTRLTYRNGVLSQWGFQCQNDPNSRTREWFKTSLGKPNLSEDERISVHIQYVDFLTILYKKLKEHFSDGKLNGKIWNYTVIHFLFSIPAGWDPSISEQFRQLILSSGFQEGAHFNVKIDIKEPHATAVYTVKRQNIVKDLCLLEVLDAAQHSIKVSELSPTQGDDCGATMIDGAFEELVKNRLEDLKDVLTSSVEITCFEMRCSRDYKQNKYCDHVIISGGLGKSAYVFQRLVQHIQSSDAPPLLQGTQVHRSSDPQLCVCKGIVENAIQTINGEANTFQRRIADNSIGISCSVPYKSMTLFNGARKKMQGEAKVEHVVVEDSSGHRWIEGYMDCIDFEPHTPPSERIGWVKIKTCNSEPIPTLDKDGRVRDYDILRVDLSNVDGPDVEKVNRIGSVFGKKPFIRVHFRIVANIGMAEVTVQAVDRGLGRPLSGEARARIAFQTVTETEDEAVIRPIRRRD</sequence>
<reference evidence="1" key="1">
    <citation type="submission" date="2022-10" db="EMBL/GenBank/DDBJ databases">
        <title>Complete Genome of Trichothecium roseum strain YXFP-22015, a Plant Pathogen Isolated from Citrus.</title>
        <authorList>
            <person name="Wang Y."/>
            <person name="Zhu L."/>
        </authorList>
    </citation>
    <scope>NUCLEOTIDE SEQUENCE</scope>
    <source>
        <strain evidence="1">YXFP-22015</strain>
    </source>
</reference>
<proteinExistence type="predicted"/>
<keyword evidence="2" id="KW-1185">Reference proteome</keyword>